<name>A0A172Q038_9CAUD</name>
<proteinExistence type="predicted"/>
<sequence>MIINKLGLSEGKVDIDPEVDAFNFRPYEYSDSDAIQTYEKTEVCNVSISTSFKIQNSVMQIGTEFYDIGDKTLQDVYNIVNLYGTMNFFTGYESFRNLPALLLNDCNNMVFTIIDGDVSPTDVSHLNQNRTMVSLVETTPKVTVYDYESNIEKDHTKVGNKIFFNPSNSTKIYIQKTSTNFNLTIDMSPRRIANVNVVSTLLNYGEVI</sequence>
<dbReference type="Proteomes" id="UP000225947">
    <property type="component" value="Segment"/>
</dbReference>
<gene>
    <name evidence="1" type="ORF">ME3_44</name>
</gene>
<evidence type="ECO:0000313" key="1">
    <source>
        <dbReference type="EMBL" id="AND75205.1"/>
    </source>
</evidence>
<accession>A0A172Q038</accession>
<evidence type="ECO:0000313" key="2">
    <source>
        <dbReference type="Proteomes" id="UP000225947"/>
    </source>
</evidence>
<keyword evidence="2" id="KW-1185">Reference proteome</keyword>
<reference evidence="2" key="1">
    <citation type="submission" date="2016-03" db="EMBL/GenBank/DDBJ databases">
        <title>Characterization of Acinetobacter baumannii phage vB_AbaM_ME3.</title>
        <authorList>
            <person name="Buttimer C.T.H."/>
            <person name="Elbreki M."/>
            <person name="Coffey A."/>
        </authorList>
    </citation>
    <scope>NUCLEOTIDE SEQUENCE [LARGE SCALE GENOMIC DNA]</scope>
</reference>
<organism evidence="1 2">
    <name type="scientific">Acinetobacter phage vB_AbaM_ME3</name>
    <dbReference type="NCBI Taxonomy" id="1837876"/>
    <lineage>
        <taxon>Viruses</taxon>
        <taxon>Duplodnaviria</taxon>
        <taxon>Heunggongvirae</taxon>
        <taxon>Uroviricota</taxon>
        <taxon>Caudoviricetes</taxon>
        <taxon>Metrivirus</taxon>
        <taxon>Metrivirus ME3</taxon>
    </lineage>
</organism>
<protein>
    <submittedName>
        <fullName evidence="1">Uncharacterized protein</fullName>
    </submittedName>
</protein>
<dbReference type="EMBL" id="KU935715">
    <property type="protein sequence ID" value="AND75205.1"/>
    <property type="molecule type" value="Genomic_DNA"/>
</dbReference>